<name>A0A8J2NSP8_9HEXA</name>
<keyword evidence="2" id="KW-1185">Reference proteome</keyword>
<comment type="caution">
    <text evidence="1">The sequence shown here is derived from an EMBL/GenBank/DDBJ whole genome shotgun (WGS) entry which is preliminary data.</text>
</comment>
<sequence length="78" mass="8974">MSSKDLRARDAIAKRMVKHEKAADNHITKPLTRISVANHLESIEKIFVAFEETHWDILDVADPADLPAQQQIYDDFEE</sequence>
<protein>
    <submittedName>
        <fullName evidence="1">Uncharacterized protein</fullName>
    </submittedName>
</protein>
<reference evidence="1" key="1">
    <citation type="submission" date="2021-06" db="EMBL/GenBank/DDBJ databases">
        <authorList>
            <person name="Hodson N. C."/>
            <person name="Mongue J. A."/>
            <person name="Jaron S. K."/>
        </authorList>
    </citation>
    <scope>NUCLEOTIDE SEQUENCE</scope>
</reference>
<evidence type="ECO:0000313" key="1">
    <source>
        <dbReference type="EMBL" id="CAG7675596.1"/>
    </source>
</evidence>
<dbReference type="Proteomes" id="UP000708208">
    <property type="component" value="Unassembled WGS sequence"/>
</dbReference>
<accession>A0A8J2NSP8</accession>
<dbReference type="EMBL" id="CAJVCH010013531">
    <property type="protein sequence ID" value="CAG7675596.1"/>
    <property type="molecule type" value="Genomic_DNA"/>
</dbReference>
<feature type="non-terminal residue" evidence="1">
    <location>
        <position position="78"/>
    </location>
</feature>
<organism evidence="1 2">
    <name type="scientific">Allacma fusca</name>
    <dbReference type="NCBI Taxonomy" id="39272"/>
    <lineage>
        <taxon>Eukaryota</taxon>
        <taxon>Metazoa</taxon>
        <taxon>Ecdysozoa</taxon>
        <taxon>Arthropoda</taxon>
        <taxon>Hexapoda</taxon>
        <taxon>Collembola</taxon>
        <taxon>Symphypleona</taxon>
        <taxon>Sminthuridae</taxon>
        <taxon>Allacma</taxon>
    </lineage>
</organism>
<proteinExistence type="predicted"/>
<evidence type="ECO:0000313" key="2">
    <source>
        <dbReference type="Proteomes" id="UP000708208"/>
    </source>
</evidence>
<dbReference type="AlphaFoldDB" id="A0A8J2NSP8"/>
<gene>
    <name evidence="1" type="ORF">AFUS01_LOCUS2374</name>
</gene>